<accession>A0AAV8RQI5</accession>
<organism evidence="1 2">
    <name type="scientific">Ensete ventricosum</name>
    <name type="common">Abyssinian banana</name>
    <name type="synonym">Musa ensete</name>
    <dbReference type="NCBI Taxonomy" id="4639"/>
    <lineage>
        <taxon>Eukaryota</taxon>
        <taxon>Viridiplantae</taxon>
        <taxon>Streptophyta</taxon>
        <taxon>Embryophyta</taxon>
        <taxon>Tracheophyta</taxon>
        <taxon>Spermatophyta</taxon>
        <taxon>Magnoliopsida</taxon>
        <taxon>Liliopsida</taxon>
        <taxon>Zingiberales</taxon>
        <taxon>Musaceae</taxon>
        <taxon>Ensete</taxon>
    </lineage>
</organism>
<sequence>MASAIHPVIRVNRQVMRKTRPEDAWGHIKDSSSSDLVQKIERIYTESNVRIDAIVQPTVFRSGPTWSSREKSVLFSSNGWKNPLFGHCSEIWWVVFSCTTIIMVEGEMRAATALTQSSGLFCWNRDLARDLFHELGR</sequence>
<name>A0AAV8RQI5_ENSVE</name>
<proteinExistence type="predicted"/>
<dbReference type="AlphaFoldDB" id="A0AAV8RQI5"/>
<protein>
    <submittedName>
        <fullName evidence="1">Uncharacterized protein</fullName>
    </submittedName>
</protein>
<evidence type="ECO:0000313" key="2">
    <source>
        <dbReference type="Proteomes" id="UP001222027"/>
    </source>
</evidence>
<gene>
    <name evidence="1" type="ORF">OPV22_006850</name>
</gene>
<reference evidence="1 2" key="1">
    <citation type="submission" date="2022-12" db="EMBL/GenBank/DDBJ databases">
        <title>Chromosome-scale assembly of the Ensete ventricosum genome.</title>
        <authorList>
            <person name="Dussert Y."/>
            <person name="Stocks J."/>
            <person name="Wendawek A."/>
            <person name="Woldeyes F."/>
            <person name="Nichols R.A."/>
            <person name="Borrell J.S."/>
        </authorList>
    </citation>
    <scope>NUCLEOTIDE SEQUENCE [LARGE SCALE GENOMIC DNA]</scope>
    <source>
        <strain evidence="2">cv. Maze</strain>
        <tissue evidence="1">Seeds</tissue>
    </source>
</reference>
<keyword evidence="2" id="KW-1185">Reference proteome</keyword>
<evidence type="ECO:0000313" key="1">
    <source>
        <dbReference type="EMBL" id="KAJ8505964.1"/>
    </source>
</evidence>
<dbReference type="Proteomes" id="UP001222027">
    <property type="component" value="Unassembled WGS sequence"/>
</dbReference>
<comment type="caution">
    <text evidence="1">The sequence shown here is derived from an EMBL/GenBank/DDBJ whole genome shotgun (WGS) entry which is preliminary data.</text>
</comment>
<dbReference type="EMBL" id="JAQQAF010000002">
    <property type="protein sequence ID" value="KAJ8505964.1"/>
    <property type="molecule type" value="Genomic_DNA"/>
</dbReference>